<dbReference type="Proteomes" id="UP000488956">
    <property type="component" value="Unassembled WGS sequence"/>
</dbReference>
<comment type="caution">
    <text evidence="5">The sequence shown here is derived from an EMBL/GenBank/DDBJ whole genome shotgun (WGS) entry which is preliminary data.</text>
</comment>
<dbReference type="EMBL" id="QXFY01001068">
    <property type="protein sequence ID" value="KAE9329372.1"/>
    <property type="molecule type" value="Genomic_DNA"/>
</dbReference>
<evidence type="ECO:0000313" key="6">
    <source>
        <dbReference type="EMBL" id="KAE9329372.1"/>
    </source>
</evidence>
<evidence type="ECO:0000313" key="5">
    <source>
        <dbReference type="EMBL" id="KAE9309605.1"/>
    </source>
</evidence>
<organism evidence="5 7">
    <name type="scientific">Phytophthora fragariae</name>
    <dbReference type="NCBI Taxonomy" id="53985"/>
    <lineage>
        <taxon>Eukaryota</taxon>
        <taxon>Sar</taxon>
        <taxon>Stramenopiles</taxon>
        <taxon>Oomycota</taxon>
        <taxon>Peronosporomycetes</taxon>
        <taxon>Peronosporales</taxon>
        <taxon>Peronosporaceae</taxon>
        <taxon>Phytophthora</taxon>
    </lineage>
</organism>
<dbReference type="Proteomes" id="UP000486351">
    <property type="component" value="Unassembled WGS sequence"/>
</dbReference>
<proteinExistence type="predicted"/>
<evidence type="ECO:0000256" key="1">
    <source>
        <dbReference type="SAM" id="SignalP"/>
    </source>
</evidence>
<evidence type="ECO:0000313" key="8">
    <source>
        <dbReference type="Proteomes" id="UP000440732"/>
    </source>
</evidence>
<feature type="chain" id="PRO_5036381257" description="Secreted protein" evidence="1">
    <location>
        <begin position="24"/>
        <end position="65"/>
    </location>
</feature>
<protein>
    <recommendedName>
        <fullName evidence="12">Secreted protein</fullName>
    </recommendedName>
</protein>
<dbReference type="EMBL" id="QXGE01000539">
    <property type="protein sequence ID" value="KAE9309605.1"/>
    <property type="molecule type" value="Genomic_DNA"/>
</dbReference>
<evidence type="ECO:0000313" key="3">
    <source>
        <dbReference type="EMBL" id="KAE9144555.1"/>
    </source>
</evidence>
<feature type="signal peptide" evidence="1">
    <location>
        <begin position="1"/>
        <end position="23"/>
    </location>
</feature>
<evidence type="ECO:0008006" key="12">
    <source>
        <dbReference type="Google" id="ProtNLM"/>
    </source>
</evidence>
<dbReference type="EMBL" id="QXGC01001451">
    <property type="protein sequence ID" value="KAE9202679.1"/>
    <property type="molecule type" value="Genomic_DNA"/>
</dbReference>
<keyword evidence="1" id="KW-0732">Signal</keyword>
<dbReference type="Proteomes" id="UP000476176">
    <property type="component" value="Unassembled WGS sequence"/>
</dbReference>
<name>A0A6A4DNV4_9STRA</name>
<dbReference type="Proteomes" id="UP000437068">
    <property type="component" value="Unassembled WGS sequence"/>
</dbReference>
<dbReference type="EMBL" id="QXGA01000532">
    <property type="protein sequence ID" value="KAE9144555.1"/>
    <property type="molecule type" value="Genomic_DNA"/>
</dbReference>
<evidence type="ECO:0000313" key="11">
    <source>
        <dbReference type="Proteomes" id="UP000488956"/>
    </source>
</evidence>
<sequence length="65" mass="7300">MVCGRFFVVKFVVKFFFCSEVAACDIGHIRSCQLPSRCPSLLPPRAQLSSLRSYTESSSTPARFH</sequence>
<evidence type="ECO:0000313" key="7">
    <source>
        <dbReference type="Proteomes" id="UP000437068"/>
    </source>
</evidence>
<evidence type="ECO:0000313" key="4">
    <source>
        <dbReference type="EMBL" id="KAE9202679.1"/>
    </source>
</evidence>
<dbReference type="EMBL" id="QXFX01001081">
    <property type="protein sequence ID" value="KAE9097152.1"/>
    <property type="molecule type" value="Genomic_DNA"/>
</dbReference>
<evidence type="ECO:0000313" key="2">
    <source>
        <dbReference type="EMBL" id="KAE9097152.1"/>
    </source>
</evidence>
<evidence type="ECO:0000313" key="9">
    <source>
        <dbReference type="Proteomes" id="UP000476176"/>
    </source>
</evidence>
<evidence type="ECO:0000313" key="10">
    <source>
        <dbReference type="Proteomes" id="UP000486351"/>
    </source>
</evidence>
<gene>
    <name evidence="5" type="ORF">PF001_g10607</name>
    <name evidence="4" type="ORF">PF004_g18355</name>
    <name evidence="3" type="ORF">PF006_g10524</name>
    <name evidence="6" type="ORF">PF008_g15968</name>
    <name evidence="2" type="ORF">PF010_g16078</name>
</gene>
<dbReference type="AlphaFoldDB" id="A0A6A4DNV4"/>
<dbReference type="Proteomes" id="UP000440732">
    <property type="component" value="Unassembled WGS sequence"/>
</dbReference>
<reference evidence="7 8" key="1">
    <citation type="submission" date="2018-08" db="EMBL/GenBank/DDBJ databases">
        <title>Genomic investigation of the strawberry pathogen Phytophthora fragariae indicates pathogenicity is determined by transcriptional variation in three key races.</title>
        <authorList>
            <person name="Adams T.M."/>
            <person name="Armitage A.D."/>
            <person name="Sobczyk M.K."/>
            <person name="Bates H.J."/>
            <person name="Dunwell J.M."/>
            <person name="Nellist C.F."/>
            <person name="Harrison R.J."/>
        </authorList>
    </citation>
    <scope>NUCLEOTIDE SEQUENCE [LARGE SCALE GENOMIC DNA]</scope>
    <source>
        <strain evidence="5 7">A4</strain>
        <strain evidence="4 9">BC-23</strain>
        <strain evidence="3 8">NOV-5</strain>
        <strain evidence="6 10">NOV-77</strain>
        <strain evidence="2 11">ONT-3</strain>
    </source>
</reference>
<accession>A0A6A4DNV4</accession>